<evidence type="ECO:0000256" key="12">
    <source>
        <dbReference type="RuleBase" id="RU004432"/>
    </source>
</evidence>
<evidence type="ECO:0000313" key="15">
    <source>
        <dbReference type="EMBL" id="MDL2409548.1"/>
    </source>
</evidence>
<keyword evidence="6 12" id="KW-0067">ATP-binding</keyword>
<dbReference type="InterPro" id="IPR036628">
    <property type="entry name" value="Clp_N_dom_sf"/>
</dbReference>
<evidence type="ECO:0000313" key="16">
    <source>
        <dbReference type="Proteomes" id="UP001172630"/>
    </source>
</evidence>
<dbReference type="PROSITE" id="PS00871">
    <property type="entry name" value="CLPAB_2"/>
    <property type="match status" value="1"/>
</dbReference>
<dbReference type="SMART" id="SM00382">
    <property type="entry name" value="AAA"/>
    <property type="match status" value="2"/>
</dbReference>
<dbReference type="Gene3D" id="3.40.50.300">
    <property type="entry name" value="P-loop containing nucleotide triphosphate hydrolases"/>
    <property type="match status" value="3"/>
</dbReference>
<evidence type="ECO:0000256" key="3">
    <source>
        <dbReference type="ARBA" id="ARBA00017574"/>
    </source>
</evidence>
<keyword evidence="16" id="KW-1185">Reference proteome</keyword>
<feature type="domain" description="Clp R" evidence="14">
    <location>
        <begin position="3"/>
        <end position="147"/>
    </location>
</feature>
<evidence type="ECO:0000259" key="14">
    <source>
        <dbReference type="PROSITE" id="PS51903"/>
    </source>
</evidence>
<dbReference type="PRINTS" id="PR00300">
    <property type="entry name" value="CLPPROTEASEA"/>
</dbReference>
<keyword evidence="13" id="KW-0963">Cytoplasm</keyword>
<feature type="coiled-coil region" evidence="13">
    <location>
        <begin position="413"/>
        <end position="493"/>
    </location>
</feature>
<dbReference type="CDD" id="cd19499">
    <property type="entry name" value="RecA-like_ClpB_Hsp104-like"/>
    <property type="match status" value="1"/>
</dbReference>
<evidence type="ECO:0000256" key="7">
    <source>
        <dbReference type="ARBA" id="ARBA00023054"/>
    </source>
</evidence>
<evidence type="ECO:0000256" key="9">
    <source>
        <dbReference type="ARBA" id="ARBA00025613"/>
    </source>
</evidence>
<keyword evidence="5 12" id="KW-0547">Nucleotide-binding</keyword>
<evidence type="ECO:0000256" key="2">
    <source>
        <dbReference type="ARBA" id="ARBA00008675"/>
    </source>
</evidence>
<organism evidence="15 16">
    <name type="scientific">Rhizobium calliandrae</name>
    <dbReference type="NCBI Taxonomy" id="1312182"/>
    <lineage>
        <taxon>Bacteria</taxon>
        <taxon>Pseudomonadati</taxon>
        <taxon>Pseudomonadota</taxon>
        <taxon>Alphaproteobacteria</taxon>
        <taxon>Hyphomicrobiales</taxon>
        <taxon>Rhizobiaceae</taxon>
        <taxon>Rhizobium/Agrobacterium group</taxon>
        <taxon>Rhizobium</taxon>
    </lineage>
</organism>
<dbReference type="Gene3D" id="1.10.8.60">
    <property type="match status" value="1"/>
</dbReference>
<dbReference type="InterPro" id="IPR050130">
    <property type="entry name" value="ClpA_ClpB"/>
</dbReference>
<dbReference type="InterPro" id="IPR041546">
    <property type="entry name" value="ClpA/ClpB_AAA_lid"/>
</dbReference>
<dbReference type="CDD" id="cd00009">
    <property type="entry name" value="AAA"/>
    <property type="match status" value="1"/>
</dbReference>
<evidence type="ECO:0000256" key="10">
    <source>
        <dbReference type="ARBA" id="ARBA00026057"/>
    </source>
</evidence>
<accession>A0ABT7KNN0</accession>
<dbReference type="PROSITE" id="PS51903">
    <property type="entry name" value="CLP_R"/>
    <property type="match status" value="1"/>
</dbReference>
<evidence type="ECO:0000256" key="5">
    <source>
        <dbReference type="ARBA" id="ARBA00022741"/>
    </source>
</evidence>
<keyword evidence="7 13" id="KW-0175">Coiled coil</keyword>
<dbReference type="PANTHER" id="PTHR11638">
    <property type="entry name" value="ATP-DEPENDENT CLP PROTEASE"/>
    <property type="match status" value="1"/>
</dbReference>
<evidence type="ECO:0000256" key="1">
    <source>
        <dbReference type="ARBA" id="ARBA00004496"/>
    </source>
</evidence>
<keyword evidence="8 12" id="KW-0143">Chaperone</keyword>
<dbReference type="EMBL" id="JARFYN010000053">
    <property type="protein sequence ID" value="MDL2409548.1"/>
    <property type="molecule type" value="Genomic_DNA"/>
</dbReference>
<keyword evidence="13" id="KW-0346">Stress response</keyword>
<reference evidence="15" key="1">
    <citation type="submission" date="2023-06" db="EMBL/GenBank/DDBJ databases">
        <title>Phylogenetic Diversity of Rhizobium strains.</title>
        <authorList>
            <person name="Moura F.T."/>
            <person name="Helene L.C.F."/>
            <person name="Hungria M."/>
        </authorList>
    </citation>
    <scope>NUCLEOTIDE SEQUENCE</scope>
    <source>
        <strain evidence="15">CCGE524</strain>
    </source>
</reference>
<dbReference type="SMART" id="SM01086">
    <property type="entry name" value="ClpB_D2-small"/>
    <property type="match status" value="1"/>
</dbReference>
<dbReference type="PROSITE" id="PS00870">
    <property type="entry name" value="CLPAB_1"/>
    <property type="match status" value="1"/>
</dbReference>
<comment type="function">
    <text evidence="9">Part of a stress-induced multi-chaperone system, it is involved in the recovery of the cell from heat-induced damage, in cooperation with DnaK, DnaJ and GrpE. Acts before DnaK, in the processing of protein aggregates. Protein binding stimulates the ATPase activity; ATP hydrolysis unfolds the denatured protein aggregates, which probably helps expose new hydrophobic binding sites on the surface of ClpB-bound aggregates, contributing to the solubilization and refolding of denatured protein aggregates by DnaK.</text>
</comment>
<comment type="subunit">
    <text evidence="13">Homohexamer; The oligomerization is ATP-dependent.</text>
</comment>
<evidence type="ECO:0000256" key="8">
    <source>
        <dbReference type="ARBA" id="ARBA00023186"/>
    </source>
</evidence>
<dbReference type="Pfam" id="PF17871">
    <property type="entry name" value="AAA_lid_9"/>
    <property type="match status" value="1"/>
</dbReference>
<protein>
    <recommendedName>
        <fullName evidence="3 13">Chaperone protein ClpB</fullName>
    </recommendedName>
</protein>
<name>A0ABT7KNN0_9HYPH</name>
<evidence type="ECO:0000256" key="11">
    <source>
        <dbReference type="PROSITE-ProRule" id="PRU01251"/>
    </source>
</evidence>
<dbReference type="InterPro" id="IPR003959">
    <property type="entry name" value="ATPase_AAA_core"/>
</dbReference>
<dbReference type="SUPFAM" id="SSF52540">
    <property type="entry name" value="P-loop containing nucleoside triphosphate hydrolases"/>
    <property type="match status" value="2"/>
</dbReference>
<keyword evidence="4 11" id="KW-0677">Repeat</keyword>
<dbReference type="Pfam" id="PF07724">
    <property type="entry name" value="AAA_2"/>
    <property type="match status" value="1"/>
</dbReference>
<evidence type="ECO:0000256" key="13">
    <source>
        <dbReference type="RuleBase" id="RU362034"/>
    </source>
</evidence>
<evidence type="ECO:0000256" key="6">
    <source>
        <dbReference type="ARBA" id="ARBA00022840"/>
    </source>
</evidence>
<dbReference type="InterPro" id="IPR003593">
    <property type="entry name" value="AAA+_ATPase"/>
</dbReference>
<dbReference type="InterPro" id="IPR017730">
    <property type="entry name" value="Chaperonin_ClpB"/>
</dbReference>
<dbReference type="NCBIfam" id="TIGR03346">
    <property type="entry name" value="chaperone_ClpB"/>
    <property type="match status" value="1"/>
</dbReference>
<dbReference type="Pfam" id="PF00004">
    <property type="entry name" value="AAA"/>
    <property type="match status" value="1"/>
</dbReference>
<dbReference type="Gene3D" id="1.10.1780.10">
    <property type="entry name" value="Clp, N-terminal domain"/>
    <property type="match status" value="1"/>
</dbReference>
<dbReference type="InterPro" id="IPR028299">
    <property type="entry name" value="ClpA/B_CS2"/>
</dbReference>
<sequence>MNIEKYSERVRGFLQSAQTNALAQGHQQFTPEHVLKVLLDDDQGMAASLIERAGGDAKAARLANDAALAKLPKVSGGDGQVYLAQPLAKVFTTAEDAAKKAGDSFVTVERLLQALAIESSASTSATLKKAGVTPVGLNQVINDIRKGRTADSANAEQGFDSLKKYARDLTAEAREGKLDPVIGRDDEIRRTIQVLSRRTKNNPVLIGEPGVGKTAIVEGLALRIVNGDVPESLKDKKLMALDMGALIAGAKFRGEFEERLKAVLNEVQSENGEIILFIDEMHTLVGAGKADGAMDASNLLKPALARGELHCVGATTLDEYRKHVEKDPALARRFQPVMVDEPTVEDTISILRGLKEKYEQHHKVRIADAALVAAATLSNRYITDRFLPDKAIDLMDEAAARLRMQVDSKPEELDELDRRIIQLKIEREALKKETDQSSADRLKRLETDLTALEEEADALTARWQAEKQKLGLAADLKKKLDEARNELAIAQRKGEFQRAGELAYGVIPNLEKELQAAEEQDGGRDSMVQEVVTADNIAHVVSRWTGIPVDKMLEGERDKLLRMEDELAKWVVGQGDAVQAVSRAVRRSRAGLQDPNRPIGSFIFLGPTGVGKTELTKALARFLFDDETAMVRMDMSEYMEKHSVARLIGAPPGYVGYEEGGALTESVRRRPYQVVLFDEIEKAHPDVFNVLLQVLDDGRLTDGQGRTVDFRNTMIIMTSNLGAEYLTQLKEGDDSDLVREQVMDVVRAHFRPEFLNRVDEIILFHRLKREEMGAIVTIQLERLLKLLSERKITLDLDDDARNWLANKGYDPVYGARPLKRVIQKYVQDPLAEQILSGQVPDGSVVKVNSGSDRLLFRARQPVNEAA</sequence>
<comment type="similarity">
    <text evidence="2 12">Belongs to the ClpA/ClpB family.</text>
</comment>
<dbReference type="InterPro" id="IPR018368">
    <property type="entry name" value="ClpA/B_CS1"/>
</dbReference>
<dbReference type="Proteomes" id="UP001172630">
    <property type="component" value="Unassembled WGS sequence"/>
</dbReference>
<dbReference type="InterPro" id="IPR027417">
    <property type="entry name" value="P-loop_NTPase"/>
</dbReference>
<dbReference type="InterPro" id="IPR001270">
    <property type="entry name" value="ClpA/B"/>
</dbReference>
<dbReference type="PANTHER" id="PTHR11638:SF18">
    <property type="entry name" value="HEAT SHOCK PROTEIN 104"/>
    <property type="match status" value="1"/>
</dbReference>
<gene>
    <name evidence="13 15" type="primary">clpB</name>
    <name evidence="15" type="ORF">PY650_28750</name>
</gene>
<dbReference type="Pfam" id="PF02861">
    <property type="entry name" value="Clp_N"/>
    <property type="match status" value="1"/>
</dbReference>
<comment type="subcellular location">
    <subcellularLocation>
        <location evidence="1 13">Cytoplasm</location>
    </subcellularLocation>
</comment>
<dbReference type="SUPFAM" id="SSF81923">
    <property type="entry name" value="Double Clp-N motif"/>
    <property type="match status" value="1"/>
</dbReference>
<comment type="subunit">
    <text evidence="10">Homohexamer. The oligomerization is ATP-dependent.</text>
</comment>
<dbReference type="InterPro" id="IPR004176">
    <property type="entry name" value="Clp_R_N"/>
</dbReference>
<comment type="caution">
    <text evidence="15">The sequence shown here is derived from an EMBL/GenBank/DDBJ whole genome shotgun (WGS) entry which is preliminary data.</text>
</comment>
<dbReference type="RefSeq" id="WP_285883127.1">
    <property type="nucleotide sequence ID" value="NZ_JARFYN010000053.1"/>
</dbReference>
<dbReference type="Pfam" id="PF10431">
    <property type="entry name" value="ClpB_D2-small"/>
    <property type="match status" value="1"/>
</dbReference>
<evidence type="ECO:0000256" key="4">
    <source>
        <dbReference type="ARBA" id="ARBA00022737"/>
    </source>
</evidence>
<dbReference type="InterPro" id="IPR019489">
    <property type="entry name" value="Clp_ATPase_C"/>
</dbReference>
<proteinExistence type="inferred from homology"/>